<sequence length="109" mass="11739">MGVDGVTPEEGYGDEGSSQRFGIARRSESDAPAIPPCLDSRQQHIRKLTAQGGVRRTPLTLIWQPEGATMNHCQEPPTNGSHHADAADNHSAQNNRVQQSTISNPNGQV</sequence>
<accession>A0ACB8UV63</accession>
<organism evidence="1">
    <name type="scientific">Ophidiomyces ophidiicola</name>
    <dbReference type="NCBI Taxonomy" id="1387563"/>
    <lineage>
        <taxon>Eukaryota</taxon>
        <taxon>Fungi</taxon>
        <taxon>Dikarya</taxon>
        <taxon>Ascomycota</taxon>
        <taxon>Pezizomycotina</taxon>
        <taxon>Eurotiomycetes</taxon>
        <taxon>Eurotiomycetidae</taxon>
        <taxon>Onygenales</taxon>
        <taxon>Onygenaceae</taxon>
        <taxon>Ophidiomyces</taxon>
    </lineage>
</organism>
<name>A0ACB8UV63_9EURO</name>
<evidence type="ECO:0000313" key="1">
    <source>
        <dbReference type="EMBL" id="KAI2385796.1"/>
    </source>
</evidence>
<protein>
    <submittedName>
        <fullName evidence="1">Uncharacterized protein</fullName>
    </submittedName>
</protein>
<gene>
    <name evidence="1" type="ORF">LOY88_003885</name>
</gene>
<proteinExistence type="predicted"/>
<comment type="caution">
    <text evidence="1">The sequence shown here is derived from an EMBL/GenBank/DDBJ whole genome shotgun (WGS) entry which is preliminary data.</text>
</comment>
<reference evidence="1" key="1">
    <citation type="journal article" date="2022" name="bioRxiv">
        <title>Population genetic analysis of Ophidiomyces ophidiicola, the causative agent of snake fungal disease, indicates recent introductions to the USA.</title>
        <authorList>
            <person name="Ladner J.T."/>
            <person name="Palmer J.M."/>
            <person name="Ettinger C.L."/>
            <person name="Stajich J.E."/>
            <person name="Farrell T.M."/>
            <person name="Glorioso B.M."/>
            <person name="Lawson B."/>
            <person name="Price S.J."/>
            <person name="Stengle A.G."/>
            <person name="Grear D.A."/>
            <person name="Lorch J.M."/>
        </authorList>
    </citation>
    <scope>NUCLEOTIDE SEQUENCE</scope>
    <source>
        <strain evidence="1">NWHC 24266-5</strain>
    </source>
</reference>
<dbReference type="EMBL" id="JALBCA010000054">
    <property type="protein sequence ID" value="KAI2385796.1"/>
    <property type="molecule type" value="Genomic_DNA"/>
</dbReference>